<evidence type="ECO:0000313" key="2">
    <source>
        <dbReference type="Proteomes" id="UP000784294"/>
    </source>
</evidence>
<reference evidence="1" key="1">
    <citation type="submission" date="2018-11" db="EMBL/GenBank/DDBJ databases">
        <authorList>
            <consortium name="Pathogen Informatics"/>
        </authorList>
    </citation>
    <scope>NUCLEOTIDE SEQUENCE</scope>
</reference>
<accession>A0A448X360</accession>
<organism evidence="1 2">
    <name type="scientific">Protopolystoma xenopodis</name>
    <dbReference type="NCBI Taxonomy" id="117903"/>
    <lineage>
        <taxon>Eukaryota</taxon>
        <taxon>Metazoa</taxon>
        <taxon>Spiralia</taxon>
        <taxon>Lophotrochozoa</taxon>
        <taxon>Platyhelminthes</taxon>
        <taxon>Monogenea</taxon>
        <taxon>Polyopisthocotylea</taxon>
        <taxon>Polystomatidea</taxon>
        <taxon>Polystomatidae</taxon>
        <taxon>Protopolystoma</taxon>
    </lineage>
</organism>
<dbReference type="AlphaFoldDB" id="A0A448X360"/>
<name>A0A448X360_9PLAT</name>
<gene>
    <name evidence="1" type="ORF">PXEA_LOCUS20209</name>
</gene>
<proteinExistence type="predicted"/>
<dbReference type="Proteomes" id="UP000784294">
    <property type="component" value="Unassembled WGS sequence"/>
</dbReference>
<protein>
    <submittedName>
        <fullName evidence="1">Uncharacterized protein</fullName>
    </submittedName>
</protein>
<keyword evidence="2" id="KW-1185">Reference proteome</keyword>
<evidence type="ECO:0000313" key="1">
    <source>
        <dbReference type="EMBL" id="VEL26769.1"/>
    </source>
</evidence>
<dbReference type="EMBL" id="CAAALY010082593">
    <property type="protein sequence ID" value="VEL26769.1"/>
    <property type="molecule type" value="Genomic_DNA"/>
</dbReference>
<comment type="caution">
    <text evidence="1">The sequence shown here is derived from an EMBL/GenBank/DDBJ whole genome shotgun (WGS) entry which is preliminary data.</text>
</comment>
<sequence length="147" mass="16081">MINLLELDLEKLYEDSSDPSLEGTQLCPGEKGPAGDWQLGSELYHSILAPRQGETSSKLMFASELALYRAGKIEWRGASSEAVGKTTSGLAADGLLYEAQLEEKQLKTNEAIDMHGKANAEHGDVNLSPHSDSLFGAYKFRERSVKH</sequence>